<sequence>MAVDEEIACFLGDSGGPAPYGNAAIGIVKAAAFAGAVPGKCGALAFSAIGKTGDLALGLY</sequence>
<comment type="caution">
    <text evidence="1">The sequence shown here is derived from an EMBL/GenBank/DDBJ whole genome shotgun (WGS) entry which is preliminary data.</text>
</comment>
<dbReference type="AlphaFoldDB" id="A0A2S6ZKF9"/>
<dbReference type="Proteomes" id="UP000239898">
    <property type="component" value="Unassembled WGS sequence"/>
</dbReference>
<evidence type="ECO:0000313" key="2">
    <source>
        <dbReference type="Proteomes" id="UP000239898"/>
    </source>
</evidence>
<keyword evidence="2" id="KW-1185">Reference proteome</keyword>
<organism evidence="1 2">
    <name type="scientific">Xanthomonas theicola</name>
    <dbReference type="NCBI Taxonomy" id="56464"/>
    <lineage>
        <taxon>Bacteria</taxon>
        <taxon>Pseudomonadati</taxon>
        <taxon>Pseudomonadota</taxon>
        <taxon>Gammaproteobacteria</taxon>
        <taxon>Lysobacterales</taxon>
        <taxon>Lysobacteraceae</taxon>
        <taxon>Xanthomonas</taxon>
    </lineage>
</organism>
<dbReference type="EMBL" id="MIGX01000007">
    <property type="protein sequence ID" value="PPT92669.1"/>
    <property type="molecule type" value="Genomic_DNA"/>
</dbReference>
<proteinExistence type="predicted"/>
<gene>
    <name evidence="1" type="ORF">XthCFBP4691_03290</name>
</gene>
<name>A0A2S6ZKF9_9XANT</name>
<accession>A0A2S6ZKF9</accession>
<reference evidence="1 2" key="1">
    <citation type="submission" date="2016-08" db="EMBL/GenBank/DDBJ databases">
        <title>Evolution of the type three secretion system and type three effector repertoires in Xanthomonas.</title>
        <authorList>
            <person name="Merda D."/>
            <person name="Briand M."/>
            <person name="Bosis E."/>
            <person name="Rousseau C."/>
            <person name="Portier P."/>
            <person name="Jacques M.-A."/>
            <person name="Fischer-Le Saux M."/>
        </authorList>
    </citation>
    <scope>NUCLEOTIDE SEQUENCE [LARGE SCALE GENOMIC DNA]</scope>
    <source>
        <strain evidence="1 2">CFBP 4691</strain>
    </source>
</reference>
<evidence type="ECO:0000313" key="1">
    <source>
        <dbReference type="EMBL" id="PPT92669.1"/>
    </source>
</evidence>
<protein>
    <submittedName>
        <fullName evidence="1">Uncharacterized protein</fullName>
    </submittedName>
</protein>